<sequence>MPQNIRSGLQGEQQTPPVSLRRSRRSHASRASYREGDSKRGGKSSEKKLGHTSAAFLPLENPPEGSGVEQETSLAPISTRCPDGSSPLKQHDAVKGPIGITPPTLVFQGARQTMPQQTERGTQPGYVRIIHYDHSKYRPSTPGSEKHPIKIEDSPNASLLLPTGPRSVPVSQELAAPHVSHPDISATYDDFQPGDTGRMQKGRASGSLFITPPADLVLSAAATSIISSPKAAMAFLHCFLEAEEYWLRSCDHDMDPDIKFLCLEVSKILLNDAQDGNN</sequence>
<comment type="caution">
    <text evidence="1">The sequence shown here is derived from an EMBL/GenBank/DDBJ whole genome shotgun (WGS) entry which is preliminary data.</text>
</comment>
<evidence type="ECO:0000313" key="1">
    <source>
        <dbReference type="EMBL" id="KAJ8123047.1"/>
    </source>
</evidence>
<organism evidence="1 2">
    <name type="scientific">Lasiodiplodia mahajangana</name>
    <dbReference type="NCBI Taxonomy" id="1108764"/>
    <lineage>
        <taxon>Eukaryota</taxon>
        <taxon>Fungi</taxon>
        <taxon>Dikarya</taxon>
        <taxon>Ascomycota</taxon>
        <taxon>Pezizomycotina</taxon>
        <taxon>Dothideomycetes</taxon>
        <taxon>Dothideomycetes incertae sedis</taxon>
        <taxon>Botryosphaeriales</taxon>
        <taxon>Botryosphaeriaceae</taxon>
        <taxon>Lasiodiplodia</taxon>
    </lineage>
</organism>
<name>A0ACC2J6K8_9PEZI</name>
<dbReference type="Proteomes" id="UP001153332">
    <property type="component" value="Unassembled WGS sequence"/>
</dbReference>
<proteinExistence type="predicted"/>
<keyword evidence="2" id="KW-1185">Reference proteome</keyword>
<protein>
    <submittedName>
        <fullName evidence="1">Uncharacterized protein</fullName>
    </submittedName>
</protein>
<gene>
    <name evidence="1" type="ORF">O1611_g9689</name>
</gene>
<accession>A0ACC2J6K8</accession>
<dbReference type="EMBL" id="JAPUUL010003421">
    <property type="protein sequence ID" value="KAJ8123047.1"/>
    <property type="molecule type" value="Genomic_DNA"/>
</dbReference>
<reference evidence="1" key="1">
    <citation type="submission" date="2022-12" db="EMBL/GenBank/DDBJ databases">
        <title>Genome Sequence of Lasiodiplodia mahajangana.</title>
        <authorList>
            <person name="Buettner E."/>
        </authorList>
    </citation>
    <scope>NUCLEOTIDE SEQUENCE</scope>
    <source>
        <strain evidence="1">VT137</strain>
    </source>
</reference>
<evidence type="ECO:0000313" key="2">
    <source>
        <dbReference type="Proteomes" id="UP001153332"/>
    </source>
</evidence>